<dbReference type="InterPro" id="IPR012871">
    <property type="entry name" value="DUF1668_ORYSA"/>
</dbReference>
<reference evidence="2" key="2">
    <citation type="journal article" date="2017" name="Nat. Plants">
        <title>The Aegilops tauschii genome reveals multiple impacts of transposons.</title>
        <authorList>
            <person name="Zhao G."/>
            <person name="Zou C."/>
            <person name="Li K."/>
            <person name="Wang K."/>
            <person name="Li T."/>
            <person name="Gao L."/>
            <person name="Zhang X."/>
            <person name="Wang H."/>
            <person name="Yang Z."/>
            <person name="Liu X."/>
            <person name="Jiang W."/>
            <person name="Mao L."/>
            <person name="Kong X."/>
            <person name="Jiao Y."/>
            <person name="Jia J."/>
        </authorList>
    </citation>
    <scope>NUCLEOTIDE SEQUENCE [LARGE SCALE GENOMIC DNA]</scope>
    <source>
        <strain evidence="2">cv. AL8/78</strain>
    </source>
</reference>
<proteinExistence type="predicted"/>
<dbReference type="Pfam" id="PF07893">
    <property type="entry name" value="DUF1668"/>
    <property type="match status" value="1"/>
</dbReference>
<evidence type="ECO:0000313" key="2">
    <source>
        <dbReference type="Proteomes" id="UP000015105"/>
    </source>
</evidence>
<sequence>ARLEARHPLPWAFAAHGTKILAVRAAEGSPAIPGFDTRTMAVVACPLPEANRGMTCKPFYASAAGDRLFVMAYRYIEELGPQPPPDDDRPPPAWSWSGIDDAAPPFCPKYVTCQARHPDGRTVFASVMGWRPGGAQIRQRSTYSFDADRRGFRYHGEWLLPFRGEAHYDGELDAWVGLADEAPGHVASCDVPSRRAEPAGEASEGPDWKLSEERLFDFDFESAGHLGATLVYMGGGSRYCLVECCAERVDDDDPRCHRRVVQMTTFALKYGKKGELRIVGRGGRASMAYTVAHDMNPPTLSPTAFWM</sequence>
<dbReference type="PANTHER" id="PTHR33085">
    <property type="entry name" value="OS12G0113100 PROTEIN-RELATED"/>
    <property type="match status" value="1"/>
</dbReference>
<dbReference type="PANTHER" id="PTHR33085:SF141">
    <property type="entry name" value="DUF1618 DOMAIN-CONTAINING PROTEIN"/>
    <property type="match status" value="1"/>
</dbReference>
<protein>
    <recommendedName>
        <fullName evidence="3">DUF1618 domain-containing protein</fullName>
    </recommendedName>
</protein>
<evidence type="ECO:0000313" key="1">
    <source>
        <dbReference type="EnsemblPlants" id="AET7Gv21189600.1"/>
    </source>
</evidence>
<dbReference type="AlphaFoldDB" id="A0A453T1D5"/>
<reference evidence="1" key="4">
    <citation type="submission" date="2019-03" db="UniProtKB">
        <authorList>
            <consortium name="EnsemblPlants"/>
        </authorList>
    </citation>
    <scope>IDENTIFICATION</scope>
</reference>
<dbReference type="EnsemblPlants" id="AET7Gv21189600.1">
    <property type="protein sequence ID" value="AET7Gv21189600.1"/>
    <property type="gene ID" value="AET7Gv21189600"/>
</dbReference>
<dbReference type="Gramene" id="AET7Gv21189600.1">
    <property type="protein sequence ID" value="AET7Gv21189600.1"/>
    <property type="gene ID" value="AET7Gv21189600"/>
</dbReference>
<evidence type="ECO:0008006" key="3">
    <source>
        <dbReference type="Google" id="ProtNLM"/>
    </source>
</evidence>
<accession>A0A453T1D5</accession>
<reference evidence="1" key="5">
    <citation type="journal article" date="2021" name="G3 (Bethesda)">
        <title>Aegilops tauschii genome assembly Aet v5.0 features greater sequence contiguity and improved annotation.</title>
        <authorList>
            <person name="Wang L."/>
            <person name="Zhu T."/>
            <person name="Rodriguez J.C."/>
            <person name="Deal K.R."/>
            <person name="Dubcovsky J."/>
            <person name="McGuire P.E."/>
            <person name="Lux T."/>
            <person name="Spannagl M."/>
            <person name="Mayer K.F.X."/>
            <person name="Baldrich P."/>
            <person name="Meyers B.C."/>
            <person name="Huo N."/>
            <person name="Gu Y.Q."/>
            <person name="Zhou H."/>
            <person name="Devos K.M."/>
            <person name="Bennetzen J.L."/>
            <person name="Unver T."/>
            <person name="Budak H."/>
            <person name="Gulick P.J."/>
            <person name="Galiba G."/>
            <person name="Kalapos B."/>
            <person name="Nelson D.R."/>
            <person name="Li P."/>
            <person name="You F.M."/>
            <person name="Luo M.C."/>
            <person name="Dvorak J."/>
        </authorList>
    </citation>
    <scope>NUCLEOTIDE SEQUENCE [LARGE SCALE GENOMIC DNA]</scope>
    <source>
        <strain evidence="1">cv. AL8/78</strain>
    </source>
</reference>
<reference evidence="1" key="3">
    <citation type="journal article" date="2017" name="Nature">
        <title>Genome sequence of the progenitor of the wheat D genome Aegilops tauschii.</title>
        <authorList>
            <person name="Luo M.C."/>
            <person name="Gu Y.Q."/>
            <person name="Puiu D."/>
            <person name="Wang H."/>
            <person name="Twardziok S.O."/>
            <person name="Deal K.R."/>
            <person name="Huo N."/>
            <person name="Zhu T."/>
            <person name="Wang L."/>
            <person name="Wang Y."/>
            <person name="McGuire P.E."/>
            <person name="Liu S."/>
            <person name="Long H."/>
            <person name="Ramasamy R.K."/>
            <person name="Rodriguez J.C."/>
            <person name="Van S.L."/>
            <person name="Yuan L."/>
            <person name="Wang Z."/>
            <person name="Xia Z."/>
            <person name="Xiao L."/>
            <person name="Anderson O.D."/>
            <person name="Ouyang S."/>
            <person name="Liang Y."/>
            <person name="Zimin A.V."/>
            <person name="Pertea G."/>
            <person name="Qi P."/>
            <person name="Bennetzen J.L."/>
            <person name="Dai X."/>
            <person name="Dawson M.W."/>
            <person name="Muller H.G."/>
            <person name="Kugler K."/>
            <person name="Rivarola-Duarte L."/>
            <person name="Spannagl M."/>
            <person name="Mayer K.F.X."/>
            <person name="Lu F.H."/>
            <person name="Bevan M.W."/>
            <person name="Leroy P."/>
            <person name="Li P."/>
            <person name="You F.M."/>
            <person name="Sun Q."/>
            <person name="Liu Z."/>
            <person name="Lyons E."/>
            <person name="Wicker T."/>
            <person name="Salzberg S.L."/>
            <person name="Devos K.M."/>
            <person name="Dvorak J."/>
        </authorList>
    </citation>
    <scope>NUCLEOTIDE SEQUENCE [LARGE SCALE GENOMIC DNA]</scope>
    <source>
        <strain evidence="1">cv. AL8/78</strain>
    </source>
</reference>
<dbReference type="Proteomes" id="UP000015105">
    <property type="component" value="Chromosome 7D"/>
</dbReference>
<keyword evidence="2" id="KW-1185">Reference proteome</keyword>
<organism evidence="1 2">
    <name type="scientific">Aegilops tauschii subsp. strangulata</name>
    <name type="common">Goatgrass</name>
    <dbReference type="NCBI Taxonomy" id="200361"/>
    <lineage>
        <taxon>Eukaryota</taxon>
        <taxon>Viridiplantae</taxon>
        <taxon>Streptophyta</taxon>
        <taxon>Embryophyta</taxon>
        <taxon>Tracheophyta</taxon>
        <taxon>Spermatophyta</taxon>
        <taxon>Magnoliopsida</taxon>
        <taxon>Liliopsida</taxon>
        <taxon>Poales</taxon>
        <taxon>Poaceae</taxon>
        <taxon>BOP clade</taxon>
        <taxon>Pooideae</taxon>
        <taxon>Triticodae</taxon>
        <taxon>Triticeae</taxon>
        <taxon>Triticinae</taxon>
        <taxon>Aegilops</taxon>
    </lineage>
</organism>
<reference evidence="2" key="1">
    <citation type="journal article" date="2014" name="Science">
        <title>Ancient hybridizations among the ancestral genomes of bread wheat.</title>
        <authorList>
            <consortium name="International Wheat Genome Sequencing Consortium,"/>
            <person name="Marcussen T."/>
            <person name="Sandve S.R."/>
            <person name="Heier L."/>
            <person name="Spannagl M."/>
            <person name="Pfeifer M."/>
            <person name="Jakobsen K.S."/>
            <person name="Wulff B.B."/>
            <person name="Steuernagel B."/>
            <person name="Mayer K.F."/>
            <person name="Olsen O.A."/>
        </authorList>
    </citation>
    <scope>NUCLEOTIDE SEQUENCE [LARGE SCALE GENOMIC DNA]</scope>
    <source>
        <strain evidence="2">cv. AL8/78</strain>
    </source>
</reference>
<name>A0A453T1D5_AEGTS</name>